<evidence type="ECO:0000313" key="2">
    <source>
        <dbReference type="EMBL" id="KAK6540690.1"/>
    </source>
</evidence>
<keyword evidence="1" id="KW-0732">Signal</keyword>
<keyword evidence="3" id="KW-1185">Reference proteome</keyword>
<dbReference type="PANTHER" id="PTHR34618">
    <property type="entry name" value="SURFACE PROTEIN MAS1, PUTATIVE-RELATED"/>
    <property type="match status" value="1"/>
</dbReference>
<dbReference type="InterPro" id="IPR021476">
    <property type="entry name" value="Egh16-like"/>
</dbReference>
<dbReference type="EMBL" id="JAVHJO010000004">
    <property type="protein sequence ID" value="KAK6540690.1"/>
    <property type="molecule type" value="Genomic_DNA"/>
</dbReference>
<proteinExistence type="predicted"/>
<dbReference type="PANTHER" id="PTHR34618:SF1">
    <property type="entry name" value="SECRETED PROTEIN"/>
    <property type="match status" value="1"/>
</dbReference>
<feature type="chain" id="PRO_5043519225" evidence="1">
    <location>
        <begin position="20"/>
        <end position="221"/>
    </location>
</feature>
<evidence type="ECO:0000313" key="3">
    <source>
        <dbReference type="Proteomes" id="UP001365542"/>
    </source>
</evidence>
<feature type="signal peptide" evidence="1">
    <location>
        <begin position="1"/>
        <end position="19"/>
    </location>
</feature>
<gene>
    <name evidence="2" type="ORF">TWF694_008083</name>
</gene>
<protein>
    <submittedName>
        <fullName evidence="2">Uncharacterized protein</fullName>
    </submittedName>
</protein>
<reference evidence="2 3" key="1">
    <citation type="submission" date="2019-10" db="EMBL/GenBank/DDBJ databases">
        <authorList>
            <person name="Palmer J.M."/>
        </authorList>
    </citation>
    <scope>NUCLEOTIDE SEQUENCE [LARGE SCALE GENOMIC DNA]</scope>
    <source>
        <strain evidence="2 3">TWF694</strain>
    </source>
</reference>
<dbReference type="Pfam" id="PF11327">
    <property type="entry name" value="Egh16-like"/>
    <property type="match status" value="1"/>
</dbReference>
<dbReference type="Proteomes" id="UP001365542">
    <property type="component" value="Unassembled WGS sequence"/>
</dbReference>
<accession>A0AAV9XG09</accession>
<evidence type="ECO:0000256" key="1">
    <source>
        <dbReference type="SAM" id="SignalP"/>
    </source>
</evidence>
<sequence length="221" mass="22373">MRASFIAGVLGASLVSSHGLILVTKGANGVNMPGLGVIDGTPRDCSSATCGAQADSPVIRDSDMTAGGSPLGKTSGGGNIIAAAEIAKFLKTNTKLPTLGSDNTLDLTYHQVNQDGAGPYQCTYDPTSGGTDPSAFKPCKMTQDVPGTIGGLSTVTATSFEVKAQLPQGISCTGQSGGAKNVCVLRIRNTSIAGPYGGSVAFTTWDTISSPLKVKARKFVA</sequence>
<comment type="caution">
    <text evidence="2">The sequence shown here is derived from an EMBL/GenBank/DDBJ whole genome shotgun (WGS) entry which is preliminary data.</text>
</comment>
<dbReference type="AlphaFoldDB" id="A0AAV9XG09"/>
<name>A0AAV9XG09_9PEZI</name>
<organism evidence="2 3">
    <name type="scientific">Orbilia ellipsospora</name>
    <dbReference type="NCBI Taxonomy" id="2528407"/>
    <lineage>
        <taxon>Eukaryota</taxon>
        <taxon>Fungi</taxon>
        <taxon>Dikarya</taxon>
        <taxon>Ascomycota</taxon>
        <taxon>Pezizomycotina</taxon>
        <taxon>Orbiliomycetes</taxon>
        <taxon>Orbiliales</taxon>
        <taxon>Orbiliaceae</taxon>
        <taxon>Orbilia</taxon>
    </lineage>
</organism>